<name>W7XI37_TETTS</name>
<sequence>MKSQIEEEDIMCLVCQEVPINAHTSSCCGCVLCEDCTIQTLKCSKICPHCRNQNPKFEKNMYLIKLINKFPVACKYECGRISQISDIKNHYQNCPKRNYSCSVCLYQGKKQDFFNHITSRHKDEIMSIFDNYIEQSSTLSNSQEKIDPLSDVKNSNGDISHIGKTPKFYRGKNAGHKCNTCDGMCGPHDGCNCPPCMELDLKYRNLLGKNVLVNAEGKVAFLSNKSFQCGTLNDEWGKCGQFGYRCRYCTSLTSDFPYYKHLLQ</sequence>
<keyword evidence="1" id="KW-0862">Zinc</keyword>
<dbReference type="InterPro" id="IPR013083">
    <property type="entry name" value="Znf_RING/FYVE/PHD"/>
</dbReference>
<proteinExistence type="predicted"/>
<dbReference type="EMBL" id="GG662698">
    <property type="protein sequence ID" value="EWS74291.1"/>
    <property type="molecule type" value="Genomic_DNA"/>
</dbReference>
<accession>W7XI37</accession>
<dbReference type="InterPro" id="IPR001841">
    <property type="entry name" value="Znf_RING"/>
</dbReference>
<reference evidence="4" key="1">
    <citation type="journal article" date="2006" name="PLoS Biol.">
        <title>Macronuclear genome sequence of the ciliate Tetrahymena thermophila, a model eukaryote.</title>
        <authorList>
            <person name="Eisen J.A."/>
            <person name="Coyne R.S."/>
            <person name="Wu M."/>
            <person name="Wu D."/>
            <person name="Thiagarajan M."/>
            <person name="Wortman J.R."/>
            <person name="Badger J.H."/>
            <person name="Ren Q."/>
            <person name="Amedeo P."/>
            <person name="Jones K.M."/>
            <person name="Tallon L.J."/>
            <person name="Delcher A.L."/>
            <person name="Salzberg S.L."/>
            <person name="Silva J.C."/>
            <person name="Haas B.J."/>
            <person name="Majoros W.H."/>
            <person name="Farzad M."/>
            <person name="Carlton J.M."/>
            <person name="Smith R.K. Jr."/>
            <person name="Garg J."/>
            <person name="Pearlman R.E."/>
            <person name="Karrer K.M."/>
            <person name="Sun L."/>
            <person name="Manning G."/>
            <person name="Elde N.C."/>
            <person name="Turkewitz A.P."/>
            <person name="Asai D.J."/>
            <person name="Wilkes D.E."/>
            <person name="Wang Y."/>
            <person name="Cai H."/>
            <person name="Collins K."/>
            <person name="Stewart B.A."/>
            <person name="Lee S.R."/>
            <person name="Wilamowska K."/>
            <person name="Weinberg Z."/>
            <person name="Ruzzo W.L."/>
            <person name="Wloga D."/>
            <person name="Gaertig J."/>
            <person name="Frankel J."/>
            <person name="Tsao C.-C."/>
            <person name="Gorovsky M.A."/>
            <person name="Keeling P.J."/>
            <person name="Waller R.F."/>
            <person name="Patron N.J."/>
            <person name="Cherry J.M."/>
            <person name="Stover N.A."/>
            <person name="Krieger C.J."/>
            <person name="del Toro C."/>
            <person name="Ryder H.F."/>
            <person name="Williamson S.C."/>
            <person name="Barbeau R.A."/>
            <person name="Hamilton E.P."/>
            <person name="Orias E."/>
        </authorList>
    </citation>
    <scope>NUCLEOTIDE SEQUENCE [LARGE SCALE GENOMIC DNA]</scope>
    <source>
        <strain evidence="4">SB210</strain>
    </source>
</reference>
<keyword evidence="1" id="KW-0863">Zinc-finger</keyword>
<dbReference type="Gene3D" id="3.30.40.10">
    <property type="entry name" value="Zinc/RING finger domain, C3HC4 (zinc finger)"/>
    <property type="match status" value="1"/>
</dbReference>
<dbReference type="SUPFAM" id="SSF57850">
    <property type="entry name" value="RING/U-box"/>
    <property type="match status" value="1"/>
</dbReference>
<dbReference type="KEGG" id="tet:TTHERM_000649008"/>
<dbReference type="GeneID" id="24440027"/>
<evidence type="ECO:0000256" key="1">
    <source>
        <dbReference type="PROSITE-ProRule" id="PRU00175"/>
    </source>
</evidence>
<dbReference type="SUPFAM" id="SSF49599">
    <property type="entry name" value="TRAF domain-like"/>
    <property type="match status" value="1"/>
</dbReference>
<keyword evidence="4" id="KW-1185">Reference proteome</keyword>
<dbReference type="InParanoid" id="W7XI37"/>
<gene>
    <name evidence="3" type="ORF">TTHERM_000649008</name>
</gene>
<dbReference type="AlphaFoldDB" id="W7XI37"/>
<dbReference type="PROSITE" id="PS50089">
    <property type="entry name" value="ZF_RING_2"/>
    <property type="match status" value="1"/>
</dbReference>
<keyword evidence="1" id="KW-0479">Metal-binding</keyword>
<organism evidence="3 4">
    <name type="scientific">Tetrahymena thermophila (strain SB210)</name>
    <dbReference type="NCBI Taxonomy" id="312017"/>
    <lineage>
        <taxon>Eukaryota</taxon>
        <taxon>Sar</taxon>
        <taxon>Alveolata</taxon>
        <taxon>Ciliophora</taxon>
        <taxon>Intramacronucleata</taxon>
        <taxon>Oligohymenophorea</taxon>
        <taxon>Hymenostomatida</taxon>
        <taxon>Tetrahymenina</taxon>
        <taxon>Tetrahymenidae</taxon>
        <taxon>Tetrahymena</taxon>
    </lineage>
</organism>
<protein>
    <submittedName>
        <fullName evidence="3">Seven in absentia family protein</fullName>
    </submittedName>
</protein>
<dbReference type="Proteomes" id="UP000009168">
    <property type="component" value="Unassembled WGS sequence"/>
</dbReference>
<dbReference type="GO" id="GO:0008270">
    <property type="term" value="F:zinc ion binding"/>
    <property type="evidence" value="ECO:0007669"/>
    <property type="project" value="UniProtKB-KW"/>
</dbReference>
<evidence type="ECO:0000313" key="4">
    <source>
        <dbReference type="Proteomes" id="UP000009168"/>
    </source>
</evidence>
<dbReference type="RefSeq" id="XP_012653179.1">
    <property type="nucleotide sequence ID" value="XM_012797725.1"/>
</dbReference>
<feature type="domain" description="RING-type" evidence="2">
    <location>
        <begin position="12"/>
        <end position="51"/>
    </location>
</feature>
<evidence type="ECO:0000259" key="2">
    <source>
        <dbReference type="PROSITE" id="PS50089"/>
    </source>
</evidence>
<dbReference type="OrthoDB" id="9972365at2759"/>
<evidence type="ECO:0000313" key="3">
    <source>
        <dbReference type="EMBL" id="EWS74291.1"/>
    </source>
</evidence>